<dbReference type="Gene3D" id="3.50.50.60">
    <property type="entry name" value="FAD/NAD(P)-binding domain"/>
    <property type="match status" value="1"/>
</dbReference>
<evidence type="ECO:0000313" key="3">
    <source>
        <dbReference type="Proteomes" id="UP000004682"/>
    </source>
</evidence>
<keyword evidence="2" id="KW-0503">Monooxygenase</keyword>
<dbReference type="InterPro" id="IPR036188">
    <property type="entry name" value="FAD/NAD-bd_sf"/>
</dbReference>
<dbReference type="Pfam" id="PF13738">
    <property type="entry name" value="Pyr_redox_3"/>
    <property type="match status" value="1"/>
</dbReference>
<dbReference type="Proteomes" id="UP000004682">
    <property type="component" value="Unassembled WGS sequence"/>
</dbReference>
<dbReference type="GO" id="GO:0004497">
    <property type="term" value="F:monooxygenase activity"/>
    <property type="evidence" value="ECO:0007669"/>
    <property type="project" value="UniProtKB-KW"/>
</dbReference>
<name>A0ABN0G6W9_9BURK</name>
<protein>
    <submittedName>
        <fullName evidence="2">Flavin-containing monooxygenase FMO</fullName>
    </submittedName>
</protein>
<reference evidence="3" key="1">
    <citation type="journal article" date="2012" name="J. Bacteriol.">
        <title>Revised Genome Sequence of Burkholderia thailandensis MSMB43 with Improved Annotation.</title>
        <authorList>
            <person name="Zhuo Y."/>
            <person name="Liu L."/>
            <person name="Wang Q."/>
            <person name="Liu X."/>
            <person name="Ren B."/>
            <person name="Liu M."/>
            <person name="Ni P."/>
            <person name="Cheng Y.Q."/>
            <person name="Zhang L."/>
        </authorList>
    </citation>
    <scope>NUCLEOTIDE SEQUENCE [LARGE SCALE GENOMIC DNA]</scope>
    <source>
        <strain evidence="3">MSMB43</strain>
    </source>
</reference>
<organism evidence="2 3">
    <name type="scientific">Burkholderia humptydooensis MSMB43</name>
    <dbReference type="NCBI Taxonomy" id="441157"/>
    <lineage>
        <taxon>Bacteria</taxon>
        <taxon>Pseudomonadati</taxon>
        <taxon>Pseudomonadota</taxon>
        <taxon>Betaproteobacteria</taxon>
        <taxon>Burkholderiales</taxon>
        <taxon>Burkholderiaceae</taxon>
        <taxon>Burkholderia</taxon>
        <taxon>pseudomallei group</taxon>
    </lineage>
</organism>
<keyword evidence="3" id="KW-1185">Reference proteome</keyword>
<proteinExistence type="predicted"/>
<dbReference type="EMBL" id="JH692063">
    <property type="protein sequence ID" value="EIP87894.1"/>
    <property type="molecule type" value="Genomic_DNA"/>
</dbReference>
<dbReference type="SUPFAM" id="SSF51905">
    <property type="entry name" value="FAD/NAD(P)-binding domain"/>
    <property type="match status" value="1"/>
</dbReference>
<evidence type="ECO:0000313" key="2">
    <source>
        <dbReference type="EMBL" id="EIP87894.1"/>
    </source>
</evidence>
<accession>A0ABN0G6W9</accession>
<keyword evidence="1" id="KW-0560">Oxidoreductase</keyword>
<dbReference type="PANTHER" id="PTHR43539:SF78">
    <property type="entry name" value="FLAVIN-CONTAINING MONOOXYGENASE"/>
    <property type="match status" value="1"/>
</dbReference>
<gene>
    <name evidence="2" type="ORF">A33K_15915</name>
</gene>
<dbReference type="InterPro" id="IPR050982">
    <property type="entry name" value="Auxin_biosynth/cation_transpt"/>
</dbReference>
<sequence>MIDARRVVVATGPFQRPIIPPIAPPDARIEQIHSAGYRNPGQLPDGGVLVVGAGSSGVQIADELRRAGRRVYLTVGPHDRPPRRYRNRAFCWWLGVLGESVHISLSSVESRGIFAKISVHLG</sequence>
<dbReference type="PANTHER" id="PTHR43539">
    <property type="entry name" value="FLAVIN-BINDING MONOOXYGENASE-LIKE PROTEIN (AFU_ORTHOLOGUE AFUA_4G09220)"/>
    <property type="match status" value="1"/>
</dbReference>
<evidence type="ECO:0000256" key="1">
    <source>
        <dbReference type="ARBA" id="ARBA00023002"/>
    </source>
</evidence>